<sequence>MKRWRVKTMNKIEMVETCLSGCMKILGETQNDLPGVAAGCMEKGMESISGFMQNTVTEDKARLKKMINGGYRNGKY</sequence>
<accession>A0A8S5N6L4</accession>
<dbReference type="EMBL" id="BK015074">
    <property type="protein sequence ID" value="DAD89975.1"/>
    <property type="molecule type" value="Genomic_DNA"/>
</dbReference>
<name>A0A8S5N6L4_9CAUD</name>
<organism evidence="1">
    <name type="scientific">Siphoviridae sp. cteNz1</name>
    <dbReference type="NCBI Taxonomy" id="2826404"/>
    <lineage>
        <taxon>Viruses</taxon>
        <taxon>Duplodnaviria</taxon>
        <taxon>Heunggongvirae</taxon>
        <taxon>Uroviricota</taxon>
        <taxon>Caudoviricetes</taxon>
    </lineage>
</organism>
<proteinExistence type="predicted"/>
<protein>
    <submittedName>
        <fullName evidence="1">Uncharacterized protein</fullName>
    </submittedName>
</protein>
<reference evidence="1" key="1">
    <citation type="journal article" date="2021" name="Proc. Natl. Acad. Sci. U.S.A.">
        <title>A Catalog of Tens of Thousands of Viruses from Human Metagenomes Reveals Hidden Associations with Chronic Diseases.</title>
        <authorList>
            <person name="Tisza M.J."/>
            <person name="Buck C.B."/>
        </authorList>
    </citation>
    <scope>NUCLEOTIDE SEQUENCE</scope>
    <source>
        <strain evidence="1">CteNz1</strain>
    </source>
</reference>
<evidence type="ECO:0000313" key="1">
    <source>
        <dbReference type="EMBL" id="DAD89975.1"/>
    </source>
</evidence>